<accession>A0ABT4HQJ0</accession>
<name>A0ABT4HQJ0_MYCIR</name>
<evidence type="ECO:0000313" key="1">
    <source>
        <dbReference type="EMBL" id="MCZ0732319.1"/>
    </source>
</evidence>
<evidence type="ECO:0000313" key="2">
    <source>
        <dbReference type="Proteomes" id="UP001084650"/>
    </source>
</evidence>
<dbReference type="EMBL" id="JAPQYE010000028">
    <property type="protein sequence ID" value="MCZ0732319.1"/>
    <property type="molecule type" value="Genomic_DNA"/>
</dbReference>
<organism evidence="1 2">
    <name type="scientific">Mycolicibacterium iranicum</name>
    <name type="common">Mycobacterium iranicum</name>
    <dbReference type="NCBI Taxonomy" id="912594"/>
    <lineage>
        <taxon>Bacteria</taxon>
        <taxon>Bacillati</taxon>
        <taxon>Actinomycetota</taxon>
        <taxon>Actinomycetes</taxon>
        <taxon>Mycobacteriales</taxon>
        <taxon>Mycobacteriaceae</taxon>
        <taxon>Mycolicibacterium</taxon>
    </lineage>
</organism>
<protein>
    <submittedName>
        <fullName evidence="1">Uncharacterized protein</fullName>
    </submittedName>
</protein>
<sequence>MTIPNVELARVGTHEASTGTWVVEPSDLADAVAAAAAGVVSAPVVKLGHEGPLRDGAPALGRVRNLRTVESGTVLVGDLVDVPRTVADLMPRAWPQRSVEGYVDFTDQHSGQTFGFVMTAVALLGASMPAVAGLADINDVASLYGVAAKHVAIPSNPSTQLHRSHAVQVAAARRRRTHRTIGA</sequence>
<comment type="caution">
    <text evidence="1">The sequence shown here is derived from an EMBL/GenBank/DDBJ whole genome shotgun (WGS) entry which is preliminary data.</text>
</comment>
<gene>
    <name evidence="1" type="ORF">OY187_30150</name>
</gene>
<dbReference type="RefSeq" id="WP_268788034.1">
    <property type="nucleotide sequence ID" value="NZ_JAPQYE010000028.1"/>
</dbReference>
<proteinExistence type="predicted"/>
<reference evidence="1" key="1">
    <citation type="submission" date="2022-12" db="EMBL/GenBank/DDBJ databases">
        <title>Whole genome sequence of Mycolicibacterium iranicum strain SBH312.</title>
        <authorList>
            <person name="Jani J."/>
            <person name="Arifin Mustapha Z."/>
            <person name="Ahmed K."/>
            <person name="Kai Ling C."/>
        </authorList>
    </citation>
    <scope>NUCLEOTIDE SEQUENCE</scope>
    <source>
        <strain evidence="1">SBH312</strain>
    </source>
</reference>
<dbReference type="Proteomes" id="UP001084650">
    <property type="component" value="Unassembled WGS sequence"/>
</dbReference>
<keyword evidence="2" id="KW-1185">Reference proteome</keyword>